<evidence type="ECO:0000313" key="2">
    <source>
        <dbReference type="EMBL" id="QHT18431.1"/>
    </source>
</evidence>
<protein>
    <recommendedName>
        <fullName evidence="3">Acetyltransferase</fullName>
    </recommendedName>
</protein>
<dbReference type="GO" id="GO:0016740">
    <property type="term" value="F:transferase activity"/>
    <property type="evidence" value="ECO:0007669"/>
    <property type="project" value="UniProtKB-KW"/>
</dbReference>
<dbReference type="CDD" id="cd03349">
    <property type="entry name" value="LbH_XAT"/>
    <property type="match status" value="1"/>
</dbReference>
<proteinExistence type="predicted"/>
<dbReference type="Gene3D" id="2.160.10.10">
    <property type="entry name" value="Hexapeptide repeat proteins"/>
    <property type="match status" value="1"/>
</dbReference>
<dbReference type="PANTHER" id="PTHR43300">
    <property type="entry name" value="ACETYLTRANSFERASE"/>
    <property type="match status" value="1"/>
</dbReference>
<sequence>MSVSAGDYSYGTPQIRWACSGANYRCGKFCSIAGNVTIYLGGNHRPDWITTYPFGHINKETFHTFDGKGHPATKGDVTIGNDVWVGDNSTIMSGITIGDGAVIANNSHVVKDVRPYSIVGGNPAREIKLRFTEEQIETLLKIQWWNWPIAKINAFLPTLCSGNIKEFLEKAAIPQA</sequence>
<dbReference type="InterPro" id="IPR018357">
    <property type="entry name" value="Hexapep_transf_CS"/>
</dbReference>
<evidence type="ECO:0000256" key="1">
    <source>
        <dbReference type="ARBA" id="ARBA00022679"/>
    </source>
</evidence>
<dbReference type="InterPro" id="IPR011004">
    <property type="entry name" value="Trimer_LpxA-like_sf"/>
</dbReference>
<dbReference type="PROSITE" id="PS00101">
    <property type="entry name" value="HEXAPEP_TRANSFERASES"/>
    <property type="match status" value="1"/>
</dbReference>
<dbReference type="EMBL" id="MN739655">
    <property type="protein sequence ID" value="QHT18431.1"/>
    <property type="molecule type" value="Genomic_DNA"/>
</dbReference>
<accession>A0A6C0DPN8</accession>
<dbReference type="SUPFAM" id="SSF51161">
    <property type="entry name" value="Trimeric LpxA-like enzymes"/>
    <property type="match status" value="1"/>
</dbReference>
<dbReference type="AlphaFoldDB" id="A0A6C0DPN8"/>
<dbReference type="InterPro" id="IPR001451">
    <property type="entry name" value="Hexapep"/>
</dbReference>
<dbReference type="InterPro" id="IPR050179">
    <property type="entry name" value="Trans_hexapeptide_repeat"/>
</dbReference>
<reference evidence="2" key="1">
    <citation type="journal article" date="2020" name="Nature">
        <title>Giant virus diversity and host interactions through global metagenomics.</title>
        <authorList>
            <person name="Schulz F."/>
            <person name="Roux S."/>
            <person name="Paez-Espino D."/>
            <person name="Jungbluth S."/>
            <person name="Walsh D.A."/>
            <person name="Denef V.J."/>
            <person name="McMahon K.D."/>
            <person name="Konstantinidis K.T."/>
            <person name="Eloe-Fadrosh E.A."/>
            <person name="Kyrpides N.C."/>
            <person name="Woyke T."/>
        </authorList>
    </citation>
    <scope>NUCLEOTIDE SEQUENCE</scope>
    <source>
        <strain evidence="2">GVMAG-M-3300023174-46</strain>
    </source>
</reference>
<keyword evidence="1" id="KW-0808">Transferase</keyword>
<name>A0A6C0DPN8_9ZZZZ</name>
<dbReference type="PANTHER" id="PTHR43300:SF11">
    <property type="entry name" value="ACETYLTRANSFERASE RV3034C-RELATED"/>
    <property type="match status" value="1"/>
</dbReference>
<dbReference type="Pfam" id="PF00132">
    <property type="entry name" value="Hexapep"/>
    <property type="match status" value="1"/>
</dbReference>
<organism evidence="2">
    <name type="scientific">viral metagenome</name>
    <dbReference type="NCBI Taxonomy" id="1070528"/>
    <lineage>
        <taxon>unclassified sequences</taxon>
        <taxon>metagenomes</taxon>
        <taxon>organismal metagenomes</taxon>
    </lineage>
</organism>
<evidence type="ECO:0008006" key="3">
    <source>
        <dbReference type="Google" id="ProtNLM"/>
    </source>
</evidence>